<feature type="compositionally biased region" description="Basic and acidic residues" evidence="1">
    <location>
        <begin position="1"/>
        <end position="33"/>
    </location>
</feature>
<comment type="caution">
    <text evidence="2">The sequence shown here is derived from an EMBL/GenBank/DDBJ whole genome shotgun (WGS) entry which is preliminary data.</text>
</comment>
<gene>
    <name evidence="2" type="ORF">OXH55_09030</name>
</gene>
<name>A0ABT4CRR2_9CLOT</name>
<feature type="region of interest" description="Disordered" evidence="1">
    <location>
        <begin position="1"/>
        <end position="45"/>
    </location>
</feature>
<dbReference type="RefSeq" id="WP_268049596.1">
    <property type="nucleotide sequence ID" value="NZ_JAPQES010000002.1"/>
</dbReference>
<dbReference type="Proteomes" id="UP001079657">
    <property type="component" value="Unassembled WGS sequence"/>
</dbReference>
<accession>A0ABT4CRR2</accession>
<keyword evidence="3" id="KW-1185">Reference proteome</keyword>
<evidence type="ECO:0000256" key="1">
    <source>
        <dbReference type="SAM" id="MobiDB-lite"/>
    </source>
</evidence>
<evidence type="ECO:0000313" key="3">
    <source>
        <dbReference type="Proteomes" id="UP001079657"/>
    </source>
</evidence>
<protein>
    <submittedName>
        <fullName evidence="2">Uncharacterized protein</fullName>
    </submittedName>
</protein>
<organism evidence="2 3">
    <name type="scientific">Clostridium ganghwense</name>
    <dbReference type="NCBI Taxonomy" id="312089"/>
    <lineage>
        <taxon>Bacteria</taxon>
        <taxon>Bacillati</taxon>
        <taxon>Bacillota</taxon>
        <taxon>Clostridia</taxon>
        <taxon>Eubacteriales</taxon>
        <taxon>Clostridiaceae</taxon>
        <taxon>Clostridium</taxon>
    </lineage>
</organism>
<proteinExistence type="predicted"/>
<evidence type="ECO:0000313" key="2">
    <source>
        <dbReference type="EMBL" id="MCY6370771.1"/>
    </source>
</evidence>
<dbReference type="EMBL" id="JAPQES010000002">
    <property type="protein sequence ID" value="MCY6370771.1"/>
    <property type="molecule type" value="Genomic_DNA"/>
</dbReference>
<sequence>MRKPMLKGEAHKKGQKQDGIKPADRPARSRKNDPQYTNFQGESID</sequence>
<feature type="compositionally biased region" description="Polar residues" evidence="1">
    <location>
        <begin position="34"/>
        <end position="45"/>
    </location>
</feature>
<reference evidence="2" key="1">
    <citation type="submission" date="2022-12" db="EMBL/GenBank/DDBJ databases">
        <authorList>
            <person name="Wang J."/>
        </authorList>
    </citation>
    <scope>NUCLEOTIDE SEQUENCE</scope>
    <source>
        <strain evidence="2">HY-42-06</strain>
    </source>
</reference>